<sequence>MRVMEGSARVALKNIPGRPNRWHIKKGPNFKHPKPTSLEEKIDGCQRAECIHYETIGRSGRKRLRAGQLARKKSAHTARRRPSGPLISRGAARRTNRSGPPSPRRRRARPAAAHPRTRPRLCVTSKISKTIVARVLDADAVAASRIGLPPVTVRPFEVARSDRKRSNRDAYRR</sequence>
<keyword evidence="3" id="KW-1185">Reference proteome</keyword>
<name>A0A4C1YI75_EUMVA</name>
<comment type="caution">
    <text evidence="2">The sequence shown here is derived from an EMBL/GenBank/DDBJ whole genome shotgun (WGS) entry which is preliminary data.</text>
</comment>
<evidence type="ECO:0000313" key="3">
    <source>
        <dbReference type="Proteomes" id="UP000299102"/>
    </source>
</evidence>
<gene>
    <name evidence="2" type="ORF">EVAR_61999_1</name>
</gene>
<dbReference type="Proteomes" id="UP000299102">
    <property type="component" value="Unassembled WGS sequence"/>
</dbReference>
<evidence type="ECO:0000313" key="2">
    <source>
        <dbReference type="EMBL" id="GBP74512.1"/>
    </source>
</evidence>
<dbReference type="AlphaFoldDB" id="A0A4C1YI75"/>
<feature type="region of interest" description="Disordered" evidence="1">
    <location>
        <begin position="61"/>
        <end position="121"/>
    </location>
</feature>
<reference evidence="2 3" key="1">
    <citation type="journal article" date="2019" name="Commun. Biol.">
        <title>The bagworm genome reveals a unique fibroin gene that provides high tensile strength.</title>
        <authorList>
            <person name="Kono N."/>
            <person name="Nakamura H."/>
            <person name="Ohtoshi R."/>
            <person name="Tomita M."/>
            <person name="Numata K."/>
            <person name="Arakawa K."/>
        </authorList>
    </citation>
    <scope>NUCLEOTIDE SEQUENCE [LARGE SCALE GENOMIC DNA]</scope>
</reference>
<feature type="compositionally biased region" description="Basic residues" evidence="1">
    <location>
        <begin position="103"/>
        <end position="119"/>
    </location>
</feature>
<dbReference type="EMBL" id="BGZK01001210">
    <property type="protein sequence ID" value="GBP74512.1"/>
    <property type="molecule type" value="Genomic_DNA"/>
</dbReference>
<proteinExistence type="predicted"/>
<accession>A0A4C1YI75</accession>
<feature type="compositionally biased region" description="Basic residues" evidence="1">
    <location>
        <begin position="61"/>
        <end position="82"/>
    </location>
</feature>
<protein>
    <submittedName>
        <fullName evidence="2">Uncharacterized protein</fullName>
    </submittedName>
</protein>
<evidence type="ECO:0000256" key="1">
    <source>
        <dbReference type="SAM" id="MobiDB-lite"/>
    </source>
</evidence>
<organism evidence="2 3">
    <name type="scientific">Eumeta variegata</name>
    <name type="common">Bagworm moth</name>
    <name type="synonym">Eumeta japonica</name>
    <dbReference type="NCBI Taxonomy" id="151549"/>
    <lineage>
        <taxon>Eukaryota</taxon>
        <taxon>Metazoa</taxon>
        <taxon>Ecdysozoa</taxon>
        <taxon>Arthropoda</taxon>
        <taxon>Hexapoda</taxon>
        <taxon>Insecta</taxon>
        <taxon>Pterygota</taxon>
        <taxon>Neoptera</taxon>
        <taxon>Endopterygota</taxon>
        <taxon>Lepidoptera</taxon>
        <taxon>Glossata</taxon>
        <taxon>Ditrysia</taxon>
        <taxon>Tineoidea</taxon>
        <taxon>Psychidae</taxon>
        <taxon>Oiketicinae</taxon>
        <taxon>Eumeta</taxon>
    </lineage>
</organism>